<dbReference type="Proteomes" id="UP000241507">
    <property type="component" value="Chromosome"/>
</dbReference>
<dbReference type="EMBL" id="CP028136">
    <property type="protein sequence ID" value="AVR46017.1"/>
    <property type="molecule type" value="Genomic_DNA"/>
</dbReference>
<dbReference type="AlphaFoldDB" id="A0A2R3Z6V2"/>
<gene>
    <name evidence="1" type="ORF">C7S20_12560</name>
</gene>
<protein>
    <submittedName>
        <fullName evidence="1">Uncharacterized protein</fullName>
    </submittedName>
</protein>
<accession>A0A2R3Z6V2</accession>
<reference evidence="2" key="1">
    <citation type="submission" date="2018-03" db="EMBL/GenBank/DDBJ databases">
        <title>Gramella fulva sp. nov., isolated from a dry surface of tidal flat.</title>
        <authorList>
            <person name="Hwang S.H."/>
            <person name="Hwang W.M."/>
            <person name="Kang K."/>
            <person name="Ahn T.-Y."/>
        </authorList>
    </citation>
    <scope>NUCLEOTIDE SEQUENCE [LARGE SCALE GENOMIC DNA]</scope>
    <source>
        <strain evidence="2">SH35</strain>
    </source>
</reference>
<dbReference type="KEGG" id="grs:C7S20_12560"/>
<evidence type="ECO:0000313" key="1">
    <source>
        <dbReference type="EMBL" id="AVR46017.1"/>
    </source>
</evidence>
<proteinExistence type="predicted"/>
<evidence type="ECO:0000313" key="2">
    <source>
        <dbReference type="Proteomes" id="UP000241507"/>
    </source>
</evidence>
<sequence>MNIQVLFLLKFGSKKNIENLLKKGEIYMNTINWFQNSDKKAVGDIYEGVYEIENLKGKLTLKVPNNPITLEKASLQLRKHLEGHIGNIYSTYAISNLLLKRKKVHKVDPRMKNFGSHCLIIKDVKGFTNAIFNKLDELGISYTHNIVQYRKLNGKKHQVSLFEKTHILSYQKEHRIIAWTKTNSPLKFEIGSIEKYAEIHTTEKIIETLKVDRL</sequence>
<keyword evidence="2" id="KW-1185">Reference proteome</keyword>
<name>A0A2R3Z6V2_9FLAO</name>
<organism evidence="1 2">
    <name type="scientific">Christiangramia fulva</name>
    <dbReference type="NCBI Taxonomy" id="2126553"/>
    <lineage>
        <taxon>Bacteria</taxon>
        <taxon>Pseudomonadati</taxon>
        <taxon>Bacteroidota</taxon>
        <taxon>Flavobacteriia</taxon>
        <taxon>Flavobacteriales</taxon>
        <taxon>Flavobacteriaceae</taxon>
        <taxon>Christiangramia</taxon>
    </lineage>
</organism>